<dbReference type="PANTHER" id="PTHR40056:SF1">
    <property type="entry name" value="DUF1836 DOMAIN-CONTAINING PROTEIN"/>
    <property type="match status" value="1"/>
</dbReference>
<name>A0ABN8A4L7_9BACI</name>
<protein>
    <recommendedName>
        <fullName evidence="3">DUF1836 domain-containing protein</fullName>
    </recommendedName>
</protein>
<dbReference type="RefSeq" id="WP_230499990.1">
    <property type="nucleotide sequence ID" value="NZ_CAKJTJ010000003.1"/>
</dbReference>
<dbReference type="Proteomes" id="UP000789833">
    <property type="component" value="Unassembled WGS sequence"/>
</dbReference>
<keyword evidence="2" id="KW-1185">Reference proteome</keyword>
<organism evidence="1 2">
    <name type="scientific">Sutcliffiella rhizosphaerae</name>
    <dbReference type="NCBI Taxonomy" id="2880967"/>
    <lineage>
        <taxon>Bacteria</taxon>
        <taxon>Bacillati</taxon>
        <taxon>Bacillota</taxon>
        <taxon>Bacilli</taxon>
        <taxon>Bacillales</taxon>
        <taxon>Bacillaceae</taxon>
        <taxon>Sutcliffiella</taxon>
    </lineage>
</organism>
<evidence type="ECO:0000313" key="1">
    <source>
        <dbReference type="EMBL" id="CAG9620053.1"/>
    </source>
</evidence>
<gene>
    <name evidence="1" type="ORF">BACCIP111883_00821</name>
</gene>
<proteinExistence type="predicted"/>
<dbReference type="Pfam" id="PF08876">
    <property type="entry name" value="DUF1836"/>
    <property type="match status" value="1"/>
</dbReference>
<evidence type="ECO:0000313" key="2">
    <source>
        <dbReference type="Proteomes" id="UP000789833"/>
    </source>
</evidence>
<dbReference type="InterPro" id="IPR014975">
    <property type="entry name" value="DUF1836"/>
</dbReference>
<comment type="caution">
    <text evidence="1">The sequence shown here is derived from an EMBL/GenBank/DDBJ whole genome shotgun (WGS) entry which is preliminary data.</text>
</comment>
<sequence>MKKEWSRTDMAAFLTSLSQGKIPVEKREDMPKNILNPLLKKRKENIGFTMSNIVWLGNQLESTNYTESALKNWVKREIKGYIGAPQVGRKYSVQQVAMLFIVKDLKVLLDFETIRKVLSSVFNNPVDREDDIISPIKYYESYAILYEKLIHNGLLSEEQIKKEIVVFLEKEDGYSDVEKNKIFRALIVAILAVRTNYLKAWAKRYVTDQNGKE</sequence>
<evidence type="ECO:0008006" key="3">
    <source>
        <dbReference type="Google" id="ProtNLM"/>
    </source>
</evidence>
<reference evidence="1 2" key="1">
    <citation type="submission" date="2021-10" db="EMBL/GenBank/DDBJ databases">
        <authorList>
            <person name="Criscuolo A."/>
        </authorList>
    </citation>
    <scope>NUCLEOTIDE SEQUENCE [LARGE SCALE GENOMIC DNA]</scope>
    <source>
        <strain evidence="2">CIP 111883</strain>
    </source>
</reference>
<accession>A0ABN8A4L7</accession>
<dbReference type="PANTHER" id="PTHR40056">
    <property type="entry name" value="HYPOTHETICAL CYTOSOLIC PROTEIN"/>
    <property type="match status" value="1"/>
</dbReference>
<dbReference type="EMBL" id="CAKJTJ010000003">
    <property type="protein sequence ID" value="CAG9620053.1"/>
    <property type="molecule type" value="Genomic_DNA"/>
</dbReference>